<evidence type="ECO:0000313" key="1">
    <source>
        <dbReference type="EMBL" id="GES76658.1"/>
    </source>
</evidence>
<evidence type="ECO:0000313" key="2">
    <source>
        <dbReference type="Proteomes" id="UP000615446"/>
    </source>
</evidence>
<proteinExistence type="predicted"/>
<dbReference type="Proteomes" id="UP000615446">
    <property type="component" value="Unassembled WGS sequence"/>
</dbReference>
<dbReference type="OrthoDB" id="2433843at2759"/>
<gene>
    <name evidence="1" type="ORF">RCL2_000405700</name>
</gene>
<organism evidence="1 2">
    <name type="scientific">Rhizophagus clarus</name>
    <dbReference type="NCBI Taxonomy" id="94130"/>
    <lineage>
        <taxon>Eukaryota</taxon>
        <taxon>Fungi</taxon>
        <taxon>Fungi incertae sedis</taxon>
        <taxon>Mucoromycota</taxon>
        <taxon>Glomeromycotina</taxon>
        <taxon>Glomeromycetes</taxon>
        <taxon>Glomerales</taxon>
        <taxon>Glomeraceae</taxon>
        <taxon>Rhizophagus</taxon>
    </lineage>
</organism>
<comment type="caution">
    <text evidence="1">The sequence shown here is derived from an EMBL/GenBank/DDBJ whole genome shotgun (WGS) entry which is preliminary data.</text>
</comment>
<name>A0A8H3KVE0_9GLOM</name>
<sequence length="219" mass="25128">MFTSTAEHNSYLVENWNTETLINFLKEQNLKLDNNDFKILCKEKITGFLFFDLTEEKFCSISFALRPATLLAKEVQTLKEKLKCMFFLYKSLKEVLMKYGIDGICNEAMCCEYISTILHASLYIVKRIISDKELTLVPQLEVIGEESTGQVDYAIKTLEELICIMEGKLHQVTMGFAQNLVQCESTLQVNKKDRKRKSGDVFGEDFDYIYGIITTASEA</sequence>
<dbReference type="EMBL" id="BLAL01000025">
    <property type="protein sequence ID" value="GES76658.1"/>
    <property type="molecule type" value="Genomic_DNA"/>
</dbReference>
<dbReference type="Gene3D" id="1.10.150.50">
    <property type="entry name" value="Transcription Factor, Ets-1"/>
    <property type="match status" value="1"/>
</dbReference>
<protein>
    <submittedName>
        <fullName evidence="1">Uncharacterized protein</fullName>
    </submittedName>
</protein>
<dbReference type="AlphaFoldDB" id="A0A8H3KVE0"/>
<accession>A0A8H3KVE0</accession>
<reference evidence="1" key="1">
    <citation type="submission" date="2019-10" db="EMBL/GenBank/DDBJ databases">
        <title>Conservation and host-specific expression of non-tandemly repeated heterogenous ribosome RNA gene in arbuscular mycorrhizal fungi.</title>
        <authorList>
            <person name="Maeda T."/>
            <person name="Kobayashi Y."/>
            <person name="Nakagawa T."/>
            <person name="Ezawa T."/>
            <person name="Yamaguchi K."/>
            <person name="Bino T."/>
            <person name="Nishimoto Y."/>
            <person name="Shigenobu S."/>
            <person name="Kawaguchi M."/>
        </authorList>
    </citation>
    <scope>NUCLEOTIDE SEQUENCE</scope>
    <source>
        <strain evidence="1">HR1</strain>
    </source>
</reference>
<dbReference type="InterPro" id="IPR013761">
    <property type="entry name" value="SAM/pointed_sf"/>
</dbReference>